<reference evidence="2 3" key="1">
    <citation type="journal article" date="2016" name="Nat. Commun.">
        <title>Thousands of microbial genomes shed light on interconnected biogeochemical processes in an aquifer system.</title>
        <authorList>
            <person name="Anantharaman K."/>
            <person name="Brown C.T."/>
            <person name="Hug L.A."/>
            <person name="Sharon I."/>
            <person name="Castelle C.J."/>
            <person name="Probst A.J."/>
            <person name="Thomas B.C."/>
            <person name="Singh A."/>
            <person name="Wilkins M.J."/>
            <person name="Karaoz U."/>
            <person name="Brodie E.L."/>
            <person name="Williams K.H."/>
            <person name="Hubbard S.S."/>
            <person name="Banfield J.F."/>
        </authorList>
    </citation>
    <scope>NUCLEOTIDE SEQUENCE [LARGE SCALE GENOMIC DNA]</scope>
</reference>
<evidence type="ECO:0008006" key="4">
    <source>
        <dbReference type="Google" id="ProtNLM"/>
    </source>
</evidence>
<sequence>MITKARRIKIVCFGGGTGMPSLLSGLKHNPWFEVTAVVNMFDTGGSSGELKDKFGILPPGDVLRCLLALSEDEAGARKILLKRIDHPSFSGHTGGNLLLMAFEKVYGNHLDAVNSLAQVLSVKGRVVPVTSLQGTLCASYADKTIKKGETNIDKYLFAGNEISNLFIEPEVRASRLSIKAVKEAEILCVGPGSFYTSILPNFLPGGIKDEIKKSKTPIIFIGNLLTEGLGMKKYKVETVVKILEKYLGRKVSAIVVNNRFPDKKVLDNYAKENKYPLKLNGAEDRRVVSAGLWSDTNIARHDSNLLANLVSSVIHKLID</sequence>
<dbReference type="Pfam" id="PF01933">
    <property type="entry name" value="CofD"/>
    <property type="match status" value="1"/>
</dbReference>
<dbReference type="GO" id="GO:0043743">
    <property type="term" value="F:LPPG:FO 2-phospho-L-lactate transferase activity"/>
    <property type="evidence" value="ECO:0007669"/>
    <property type="project" value="InterPro"/>
</dbReference>
<proteinExistence type="predicted"/>
<organism evidence="2 3">
    <name type="scientific">Candidatus Yanofskybacteria bacterium RIFCSPHIGHO2_01_FULL_41_53</name>
    <dbReference type="NCBI Taxonomy" id="1802663"/>
    <lineage>
        <taxon>Bacteria</taxon>
        <taxon>Candidatus Yanofskyibacteriota</taxon>
    </lineage>
</organism>
<keyword evidence="1" id="KW-0963">Cytoplasm</keyword>
<protein>
    <recommendedName>
        <fullName evidence="4">Gluconeogenesis factor</fullName>
    </recommendedName>
</protein>
<dbReference type="CDD" id="cd07187">
    <property type="entry name" value="YvcK_like"/>
    <property type="match status" value="1"/>
</dbReference>
<evidence type="ECO:0000256" key="1">
    <source>
        <dbReference type="ARBA" id="ARBA00022490"/>
    </source>
</evidence>
<dbReference type="AlphaFoldDB" id="A0A1F8EH13"/>
<name>A0A1F8EH13_9BACT</name>
<dbReference type="InterPro" id="IPR002882">
    <property type="entry name" value="CofD"/>
</dbReference>
<dbReference type="InterPro" id="IPR038136">
    <property type="entry name" value="CofD-like_dom_sf"/>
</dbReference>
<gene>
    <name evidence="2" type="ORF">A2650_04230</name>
</gene>
<dbReference type="EMBL" id="MGJD01000028">
    <property type="protein sequence ID" value="OGN00127.1"/>
    <property type="molecule type" value="Genomic_DNA"/>
</dbReference>
<dbReference type="Proteomes" id="UP000177117">
    <property type="component" value="Unassembled WGS sequence"/>
</dbReference>
<dbReference type="InterPro" id="IPR010119">
    <property type="entry name" value="Gluconeogen_factor"/>
</dbReference>
<dbReference type="PANTHER" id="PTHR30135:SF3">
    <property type="entry name" value="GLUCONEOGENESIS FACTOR-RELATED"/>
    <property type="match status" value="1"/>
</dbReference>
<evidence type="ECO:0000313" key="2">
    <source>
        <dbReference type="EMBL" id="OGN00127.1"/>
    </source>
</evidence>
<comment type="caution">
    <text evidence="2">The sequence shown here is derived from an EMBL/GenBank/DDBJ whole genome shotgun (WGS) entry which is preliminary data.</text>
</comment>
<evidence type="ECO:0000313" key="3">
    <source>
        <dbReference type="Proteomes" id="UP000177117"/>
    </source>
</evidence>
<dbReference type="NCBIfam" id="TIGR01826">
    <property type="entry name" value="CofD_related"/>
    <property type="match status" value="1"/>
</dbReference>
<dbReference type="SUPFAM" id="SSF142338">
    <property type="entry name" value="CofD-like"/>
    <property type="match status" value="1"/>
</dbReference>
<dbReference type="PANTHER" id="PTHR30135">
    <property type="entry name" value="UNCHARACTERIZED PROTEIN YVCK-RELATED"/>
    <property type="match status" value="1"/>
</dbReference>
<dbReference type="Gene3D" id="3.40.50.10680">
    <property type="entry name" value="CofD-like domains"/>
    <property type="match status" value="1"/>
</dbReference>
<accession>A0A1F8EH13</accession>